<keyword evidence="2" id="KW-1185">Reference proteome</keyword>
<dbReference type="AlphaFoldDB" id="A0A939GF04"/>
<comment type="caution">
    <text evidence="1">The sequence shown here is derived from an EMBL/GenBank/DDBJ whole genome shotgun (WGS) entry which is preliminary data.</text>
</comment>
<name>A0A939GF04_9BACT</name>
<evidence type="ECO:0000313" key="2">
    <source>
        <dbReference type="Proteomes" id="UP000664034"/>
    </source>
</evidence>
<evidence type="ECO:0000313" key="1">
    <source>
        <dbReference type="EMBL" id="MBO0936583.1"/>
    </source>
</evidence>
<accession>A0A939GF04</accession>
<reference evidence="1" key="1">
    <citation type="submission" date="2021-03" db="EMBL/GenBank/DDBJ databases">
        <title>Fibrella sp. HMF5335 genome sequencing and assembly.</title>
        <authorList>
            <person name="Kang H."/>
            <person name="Kim H."/>
            <person name="Bae S."/>
            <person name="Joh K."/>
        </authorList>
    </citation>
    <scope>NUCLEOTIDE SEQUENCE</scope>
    <source>
        <strain evidence="1">HMF5335</strain>
    </source>
</reference>
<organism evidence="1 2">
    <name type="scientific">Fibrella rubiginis</name>
    <dbReference type="NCBI Taxonomy" id="2817060"/>
    <lineage>
        <taxon>Bacteria</taxon>
        <taxon>Pseudomonadati</taxon>
        <taxon>Bacteroidota</taxon>
        <taxon>Cytophagia</taxon>
        <taxon>Cytophagales</taxon>
        <taxon>Spirosomataceae</taxon>
        <taxon>Fibrella</taxon>
    </lineage>
</organism>
<proteinExistence type="predicted"/>
<dbReference type="RefSeq" id="WP_207364138.1">
    <property type="nucleotide sequence ID" value="NZ_JAFMYV010000003.1"/>
</dbReference>
<sequence>MIKNMDFLHLTGDDFQAHLSAWQTVPMKKGTYSQPPLIVLTRVNGFSVADDGLTRIK</sequence>
<protein>
    <submittedName>
        <fullName evidence="1">Uncharacterized protein</fullName>
    </submittedName>
</protein>
<gene>
    <name evidence="1" type="ORF">J2I47_08515</name>
</gene>
<dbReference type="EMBL" id="JAFMYV010000003">
    <property type="protein sequence ID" value="MBO0936583.1"/>
    <property type="molecule type" value="Genomic_DNA"/>
</dbReference>
<dbReference type="Proteomes" id="UP000664034">
    <property type="component" value="Unassembled WGS sequence"/>
</dbReference>